<dbReference type="EMBL" id="JAULSX010000003">
    <property type="protein sequence ID" value="KAK3494754.1"/>
    <property type="molecule type" value="Genomic_DNA"/>
</dbReference>
<evidence type="ECO:0000313" key="1">
    <source>
        <dbReference type="EMBL" id="KAK3494754.1"/>
    </source>
</evidence>
<organism evidence="1 2">
    <name type="scientific">Neurospora hispaniola</name>
    <dbReference type="NCBI Taxonomy" id="588809"/>
    <lineage>
        <taxon>Eukaryota</taxon>
        <taxon>Fungi</taxon>
        <taxon>Dikarya</taxon>
        <taxon>Ascomycota</taxon>
        <taxon>Pezizomycotina</taxon>
        <taxon>Sordariomycetes</taxon>
        <taxon>Sordariomycetidae</taxon>
        <taxon>Sordariales</taxon>
        <taxon>Sordariaceae</taxon>
        <taxon>Neurospora</taxon>
    </lineage>
</organism>
<protein>
    <submittedName>
        <fullName evidence="1">Uncharacterized protein</fullName>
    </submittedName>
</protein>
<dbReference type="Proteomes" id="UP001285908">
    <property type="component" value="Unassembled WGS sequence"/>
</dbReference>
<reference evidence="1 2" key="1">
    <citation type="journal article" date="2023" name="Mol. Phylogenet. Evol.">
        <title>Genome-scale phylogeny and comparative genomics of the fungal order Sordariales.</title>
        <authorList>
            <person name="Hensen N."/>
            <person name="Bonometti L."/>
            <person name="Westerberg I."/>
            <person name="Brannstrom I.O."/>
            <person name="Guillou S."/>
            <person name="Cros-Aarteil S."/>
            <person name="Calhoun S."/>
            <person name="Haridas S."/>
            <person name="Kuo A."/>
            <person name="Mondo S."/>
            <person name="Pangilinan J."/>
            <person name="Riley R."/>
            <person name="LaButti K."/>
            <person name="Andreopoulos B."/>
            <person name="Lipzen A."/>
            <person name="Chen C."/>
            <person name="Yan M."/>
            <person name="Daum C."/>
            <person name="Ng V."/>
            <person name="Clum A."/>
            <person name="Steindorff A."/>
            <person name="Ohm R.A."/>
            <person name="Martin F."/>
            <person name="Silar P."/>
            <person name="Natvig D.O."/>
            <person name="Lalanne C."/>
            <person name="Gautier V."/>
            <person name="Ament-Velasquez S.L."/>
            <person name="Kruys A."/>
            <person name="Hutchinson M.I."/>
            <person name="Powell A.J."/>
            <person name="Barry K."/>
            <person name="Miller A.N."/>
            <person name="Grigoriev I.V."/>
            <person name="Debuchy R."/>
            <person name="Gladieux P."/>
            <person name="Hiltunen Thoren M."/>
            <person name="Johannesson H."/>
        </authorList>
    </citation>
    <scope>NUCLEOTIDE SEQUENCE [LARGE SCALE GENOMIC DNA]</scope>
    <source>
        <strain evidence="1 2">FGSC 10403</strain>
    </source>
</reference>
<dbReference type="RefSeq" id="XP_062694183.1">
    <property type="nucleotide sequence ID" value="XM_062831966.1"/>
</dbReference>
<proteinExistence type="predicted"/>
<name>A0AAJ0IA47_9PEZI</name>
<dbReference type="GeneID" id="87869588"/>
<comment type="caution">
    <text evidence="1">The sequence shown here is derived from an EMBL/GenBank/DDBJ whole genome shotgun (WGS) entry which is preliminary data.</text>
</comment>
<sequence>MLPSSNPSSLFLPASFNPLSQPYMPYLTLSPSIPTLRTNPSLLSFTLTFITTLSSLTSLRTGFHGSFVSRYWHWSCPCYWVPVPFSASSFIFCFSAASALAFLSSSCIFFFSASHWSFSILLFNSLIDFSSCSSCLPLSFWPTDSCFGGGLFSIWWMTGGNDL</sequence>
<keyword evidence="2" id="KW-1185">Reference proteome</keyword>
<gene>
    <name evidence="1" type="ORF">B0T23DRAFT_116843</name>
</gene>
<accession>A0AAJ0IA47</accession>
<evidence type="ECO:0000313" key="2">
    <source>
        <dbReference type="Proteomes" id="UP001285908"/>
    </source>
</evidence>
<dbReference type="AlphaFoldDB" id="A0AAJ0IA47"/>